<proteinExistence type="inferred from homology"/>
<dbReference type="EMBL" id="JAHQCR010000062">
    <property type="protein sequence ID" value="MBU9722793.1"/>
    <property type="molecule type" value="Genomic_DNA"/>
</dbReference>
<dbReference type="PANTHER" id="PTHR43198">
    <property type="entry name" value="BIFUNCTIONAL TH2 PROTEIN"/>
    <property type="match status" value="1"/>
</dbReference>
<comment type="function">
    <text evidence="9">Catalyzes an amino-pyrimidine hydrolysis reaction at the C5' of the pyrimidine moiety of thiamine compounds, a reaction that is part of a thiamine salvage pathway.</text>
</comment>
<evidence type="ECO:0000256" key="5">
    <source>
        <dbReference type="ARBA" id="ARBA00012684"/>
    </source>
</evidence>
<evidence type="ECO:0000256" key="1">
    <source>
        <dbReference type="ARBA" id="ARBA00001881"/>
    </source>
</evidence>
<comment type="pathway">
    <text evidence="2 9">Cofactor biosynthesis; thiamine diphosphate biosynthesis.</text>
</comment>
<sequence length="221" mass="25536">MKFSEQLRQKVDAIWEASFEHPFVKGVADGSLPIECFKHYLKQDSFYLSKFAQAQAIGAAKANDFYTTSQMAHHAKSSYEAEHALHEQFARDLDLSKDGVIHNEDPAPTAVAYTNHILAASYKGSLGDVIAALLPCYWLYYEIGEKYKGSKPGHPIYQKWIDTYGDEWFATLVKEQIDRLDDLAERASEEDRKRMEKIFVTSSKYEYMFWEMSYTLEDWPV</sequence>
<comment type="caution">
    <text evidence="11">The sequence shown here is derived from an EMBL/GenBank/DDBJ whole genome shotgun (WGS) entry which is preliminary data.</text>
</comment>
<protein>
    <recommendedName>
        <fullName evidence="6 9">Aminopyrimidine aminohydrolase</fullName>
        <ecNumber evidence="5 9">3.5.99.2</ecNumber>
    </recommendedName>
</protein>
<evidence type="ECO:0000256" key="7">
    <source>
        <dbReference type="ARBA" id="ARBA00022977"/>
    </source>
</evidence>
<evidence type="ECO:0000256" key="3">
    <source>
        <dbReference type="ARBA" id="ARBA00010264"/>
    </source>
</evidence>
<evidence type="ECO:0000313" key="11">
    <source>
        <dbReference type="EMBL" id="MBU9722793.1"/>
    </source>
</evidence>
<dbReference type="InterPro" id="IPR016084">
    <property type="entry name" value="Haem_Oase-like_multi-hlx"/>
</dbReference>
<evidence type="ECO:0000256" key="2">
    <source>
        <dbReference type="ARBA" id="ARBA00004948"/>
    </source>
</evidence>
<keyword evidence="12" id="KW-1185">Reference proteome</keyword>
<evidence type="ECO:0000256" key="4">
    <source>
        <dbReference type="ARBA" id="ARBA00011881"/>
    </source>
</evidence>
<dbReference type="SUPFAM" id="SSF48613">
    <property type="entry name" value="Heme oxygenase-like"/>
    <property type="match status" value="1"/>
</dbReference>
<dbReference type="InterPro" id="IPR050967">
    <property type="entry name" value="Thiamine_Salvage_TenA"/>
</dbReference>
<organism evidence="11 12">
    <name type="scientific">Evansella alkalicola</name>
    <dbReference type="NCBI Taxonomy" id="745819"/>
    <lineage>
        <taxon>Bacteria</taxon>
        <taxon>Bacillati</taxon>
        <taxon>Bacillota</taxon>
        <taxon>Bacilli</taxon>
        <taxon>Bacillales</taxon>
        <taxon>Bacillaceae</taxon>
        <taxon>Evansella</taxon>
    </lineage>
</organism>
<evidence type="ECO:0000256" key="6">
    <source>
        <dbReference type="ARBA" id="ARBA00013647"/>
    </source>
</evidence>
<dbReference type="NCBIfam" id="TIGR04306">
    <property type="entry name" value="salvage_TenA"/>
    <property type="match status" value="1"/>
</dbReference>
<feature type="domain" description="Thiaminase-2/PQQC" evidence="10">
    <location>
        <begin position="9"/>
        <end position="215"/>
    </location>
</feature>
<gene>
    <name evidence="11" type="primary">tenA</name>
    <name evidence="11" type="ORF">KS407_15360</name>
</gene>
<dbReference type="EC" id="3.5.99.2" evidence="5 9"/>
<dbReference type="Gene3D" id="1.20.910.10">
    <property type="entry name" value="Heme oxygenase-like"/>
    <property type="match status" value="1"/>
</dbReference>
<comment type="similarity">
    <text evidence="3 9">Belongs to the TenA family.</text>
</comment>
<reference evidence="11 12" key="1">
    <citation type="submission" date="2021-06" db="EMBL/GenBank/DDBJ databases">
        <title>Bacillus sp. RD4P76, an endophyte from a halophyte.</title>
        <authorList>
            <person name="Sun J.-Q."/>
        </authorList>
    </citation>
    <scope>NUCLEOTIDE SEQUENCE [LARGE SCALE GENOMIC DNA]</scope>
    <source>
        <strain evidence="11 12">JCM 17098</strain>
    </source>
</reference>
<keyword evidence="7 9" id="KW-0784">Thiamine biosynthesis</keyword>
<comment type="subunit">
    <text evidence="4">Homotetramer.</text>
</comment>
<dbReference type="Pfam" id="PF03070">
    <property type="entry name" value="TENA_THI-4"/>
    <property type="match status" value="1"/>
</dbReference>
<dbReference type="InterPro" id="IPR004305">
    <property type="entry name" value="Thiaminase-2/PQQC"/>
</dbReference>
<evidence type="ECO:0000256" key="9">
    <source>
        <dbReference type="RuleBase" id="RU363093"/>
    </source>
</evidence>
<dbReference type="PANTHER" id="PTHR43198:SF2">
    <property type="entry name" value="SI:CH1073-67J19.1-RELATED"/>
    <property type="match status" value="1"/>
</dbReference>
<dbReference type="RefSeq" id="WP_088073514.1">
    <property type="nucleotide sequence ID" value="NZ_JAHQCR010000062.1"/>
</dbReference>
<dbReference type="CDD" id="cd19364">
    <property type="entry name" value="TenA_C_BsTenA-like"/>
    <property type="match status" value="1"/>
</dbReference>
<evidence type="ECO:0000256" key="8">
    <source>
        <dbReference type="ARBA" id="ARBA00048337"/>
    </source>
</evidence>
<accession>A0ABS6JWC1</accession>
<name>A0ABS6JWC1_9BACI</name>
<dbReference type="InterPro" id="IPR027574">
    <property type="entry name" value="Thiaminase_II"/>
</dbReference>
<comment type="catalytic activity">
    <reaction evidence="1 9">
        <text>4-amino-5-aminomethyl-2-methylpyrimidine + H2O = 4-amino-5-hydroxymethyl-2-methylpyrimidine + NH4(+)</text>
        <dbReference type="Rhea" id="RHEA:31799"/>
        <dbReference type="ChEBI" id="CHEBI:15377"/>
        <dbReference type="ChEBI" id="CHEBI:16892"/>
        <dbReference type="ChEBI" id="CHEBI:28938"/>
        <dbReference type="ChEBI" id="CHEBI:63416"/>
        <dbReference type="EC" id="3.5.99.2"/>
    </reaction>
</comment>
<comment type="catalytic activity">
    <reaction evidence="8 9">
        <text>thiamine + H2O = 5-(2-hydroxyethyl)-4-methylthiazole + 4-amino-5-hydroxymethyl-2-methylpyrimidine + H(+)</text>
        <dbReference type="Rhea" id="RHEA:17509"/>
        <dbReference type="ChEBI" id="CHEBI:15377"/>
        <dbReference type="ChEBI" id="CHEBI:15378"/>
        <dbReference type="ChEBI" id="CHEBI:16892"/>
        <dbReference type="ChEBI" id="CHEBI:17957"/>
        <dbReference type="ChEBI" id="CHEBI:18385"/>
        <dbReference type="EC" id="3.5.99.2"/>
    </reaction>
</comment>
<evidence type="ECO:0000313" key="12">
    <source>
        <dbReference type="Proteomes" id="UP000790580"/>
    </source>
</evidence>
<dbReference type="Proteomes" id="UP000790580">
    <property type="component" value="Unassembled WGS sequence"/>
</dbReference>
<evidence type="ECO:0000259" key="10">
    <source>
        <dbReference type="Pfam" id="PF03070"/>
    </source>
</evidence>
<keyword evidence="9" id="KW-0378">Hydrolase</keyword>